<dbReference type="EMBL" id="LJUO01000073">
    <property type="protein sequence ID" value="KPK71047.1"/>
    <property type="molecule type" value="Genomic_DNA"/>
</dbReference>
<organism evidence="2 3">
    <name type="scientific">candidate division WOR_3 bacterium SM23_60</name>
    <dbReference type="NCBI Taxonomy" id="1703780"/>
    <lineage>
        <taxon>Bacteria</taxon>
        <taxon>Bacteria division WOR-3</taxon>
    </lineage>
</organism>
<keyword evidence="1" id="KW-0812">Transmembrane</keyword>
<feature type="transmembrane region" description="Helical" evidence="1">
    <location>
        <begin position="12"/>
        <end position="31"/>
    </location>
</feature>
<evidence type="ECO:0000313" key="3">
    <source>
        <dbReference type="Proteomes" id="UP000051096"/>
    </source>
</evidence>
<dbReference type="AlphaFoldDB" id="A0A0S8GDC0"/>
<reference evidence="2 3" key="1">
    <citation type="journal article" date="2015" name="Microbiome">
        <title>Genomic resolution of linkages in carbon, nitrogen, and sulfur cycling among widespread estuary sediment bacteria.</title>
        <authorList>
            <person name="Baker B.J."/>
            <person name="Lazar C.S."/>
            <person name="Teske A.P."/>
            <person name="Dick G.J."/>
        </authorList>
    </citation>
    <scope>NUCLEOTIDE SEQUENCE [LARGE SCALE GENOMIC DNA]</scope>
    <source>
        <strain evidence="2">SM23_60</strain>
    </source>
</reference>
<proteinExistence type="predicted"/>
<evidence type="ECO:0000313" key="2">
    <source>
        <dbReference type="EMBL" id="KPK71047.1"/>
    </source>
</evidence>
<name>A0A0S8GDC0_UNCW3</name>
<dbReference type="Proteomes" id="UP000051096">
    <property type="component" value="Unassembled WGS sequence"/>
</dbReference>
<keyword evidence="1" id="KW-1133">Transmembrane helix</keyword>
<sequence length="432" mass="48893">MGEEEIMLLKTHIIVISTILVLVNICFGYLYDYEPELISSDYRLAAMGGLDLVIRNWDNELNMHDFGESPAGLIEDNEGYATLYLPGAYGFTSFDDVYGESNWDGYAISLLGVVPKTSSYAAAFSFNASSSDIVYDYVLDGFTYSYHYDNYGGMFSTAEKVSSWMILGFQGRYDKRMTERSSGSNYDSYEQDRYMFKPAVFVTFPNRSWDMGINYTLTKIGTYTTAHHVAIPFICRSSRSVLGAKVAFGPIPHDDTWRRSIEVQSDYHIAVAHGSVDLGFLAKYGSPRMYEGFIIYSASGWNAALGAGAAYCYSTYGAVGIEYKLGIARYDVSAPFTRYQHRISLGAERLFLEYFPVRIGYAKIIDDDPHYSYPSQDILTAGFGVRVPGTQLEIDFAYNSEIIRDSYYTIWDEYIDYTNIDHLFGLSGRMFW</sequence>
<keyword evidence="1" id="KW-0472">Membrane</keyword>
<protein>
    <submittedName>
        <fullName evidence="2">Uncharacterized protein</fullName>
    </submittedName>
</protein>
<evidence type="ECO:0000256" key="1">
    <source>
        <dbReference type="SAM" id="Phobius"/>
    </source>
</evidence>
<accession>A0A0S8GDC0</accession>
<comment type="caution">
    <text evidence="2">The sequence shown here is derived from an EMBL/GenBank/DDBJ whole genome shotgun (WGS) entry which is preliminary data.</text>
</comment>
<gene>
    <name evidence="2" type="ORF">AMJ87_07865</name>
</gene>